<keyword evidence="5 9" id="KW-0378">Hydrolase</keyword>
<evidence type="ECO:0000256" key="6">
    <source>
        <dbReference type="ARBA" id="ARBA00022814"/>
    </source>
</evidence>
<keyword evidence="6" id="KW-0804">Transcription</keyword>
<evidence type="ECO:0000256" key="5">
    <source>
        <dbReference type="ARBA" id="ARBA00022801"/>
    </source>
</evidence>
<dbReference type="CDD" id="cd01639">
    <property type="entry name" value="IMPase"/>
    <property type="match status" value="1"/>
</dbReference>
<dbReference type="Gene3D" id="3.40.190.80">
    <property type="match status" value="1"/>
</dbReference>
<keyword evidence="11" id="KW-1185">Reference proteome</keyword>
<dbReference type="GO" id="GO:0008934">
    <property type="term" value="F:inositol monophosphate 1-phosphatase activity"/>
    <property type="evidence" value="ECO:0007669"/>
    <property type="project" value="InterPro"/>
</dbReference>
<feature type="binding site" evidence="8">
    <location>
        <position position="96"/>
    </location>
    <ligand>
        <name>Mg(2+)</name>
        <dbReference type="ChEBI" id="CHEBI:18420"/>
        <label>1</label>
        <note>catalytic</note>
    </ligand>
</feature>
<dbReference type="SUPFAM" id="SSF56655">
    <property type="entry name" value="Carbohydrate phosphatase"/>
    <property type="match status" value="1"/>
</dbReference>
<dbReference type="PRINTS" id="PR00377">
    <property type="entry name" value="IMPHPHTASES"/>
</dbReference>
<dbReference type="GO" id="GO:0031564">
    <property type="term" value="P:transcription antitermination"/>
    <property type="evidence" value="ECO:0007669"/>
    <property type="project" value="UniProtKB-KW"/>
</dbReference>
<sequence length="269" mass="29341">MTSLDSSALQARYRLACELAKAGAELAFEYYQQREALAVEHKGNDLQDVVSVADKRVEAFVKQRITDAFAEDGFLGEESGTQMPDARVLWVVDPIDGTSCFLNGLHTWCLSLAIVVDGEPVVGVVYDPNHRELFHALRGHGAWLNETPIRPHPAATVKEGVMGVGTSHRVTPAQFLPFLDALLSDGGMFIRNGSGALMSAWAAAGRLIGYYEPHMNPWDALPGLVLMREAGGVANDFLAQEGIRHGNPLLLASQTLYPQLKNMILQPLH</sequence>
<feature type="binding site" evidence="8">
    <location>
        <position position="95"/>
    </location>
    <ligand>
        <name>Mg(2+)</name>
        <dbReference type="ChEBI" id="CHEBI:18420"/>
        <label>1</label>
        <note>catalytic</note>
    </ligand>
</feature>
<dbReference type="PANTHER" id="PTHR20854">
    <property type="entry name" value="INOSITOL MONOPHOSPHATASE"/>
    <property type="match status" value="1"/>
</dbReference>
<dbReference type="InterPro" id="IPR033942">
    <property type="entry name" value="IMPase"/>
</dbReference>
<keyword evidence="7 8" id="KW-0460">Magnesium</keyword>
<dbReference type="Gene3D" id="3.30.540.10">
    <property type="entry name" value="Fructose-1,6-Bisphosphatase, subunit A, domain 1"/>
    <property type="match status" value="1"/>
</dbReference>
<dbReference type="AlphaFoldDB" id="A0A0H3FRG3"/>
<dbReference type="GeneID" id="93313637"/>
<dbReference type="Proteomes" id="UP000008881">
    <property type="component" value="Chromosome"/>
</dbReference>
<dbReference type="InterPro" id="IPR020583">
    <property type="entry name" value="Inositol_monoP_metal-BS"/>
</dbReference>
<dbReference type="FunFam" id="3.30.540.10:FF:000003">
    <property type="entry name" value="Inositol-1-monophosphatase"/>
    <property type="match status" value="1"/>
</dbReference>
<evidence type="ECO:0000313" key="10">
    <source>
        <dbReference type="EMBL" id="AEG95442.1"/>
    </source>
</evidence>
<name>A0A0H3FRG3_KLEAK</name>
<dbReference type="OrthoDB" id="9785695at2"/>
<keyword evidence="4 8" id="KW-0479">Metal-binding</keyword>
<keyword evidence="6" id="KW-0805">Transcription regulation</keyword>
<dbReference type="Pfam" id="PF00459">
    <property type="entry name" value="Inositol_P"/>
    <property type="match status" value="1"/>
</dbReference>
<feature type="binding site" evidence="8">
    <location>
        <position position="93"/>
    </location>
    <ligand>
        <name>Mg(2+)</name>
        <dbReference type="ChEBI" id="CHEBI:18420"/>
        <label>2</label>
    </ligand>
</feature>
<evidence type="ECO:0000256" key="4">
    <source>
        <dbReference type="ARBA" id="ARBA00022723"/>
    </source>
</evidence>
<protein>
    <recommendedName>
        <fullName evidence="9">Inositol-1-monophosphatase</fullName>
        <ecNumber evidence="9">3.1.3.25</ecNumber>
    </recommendedName>
</protein>
<dbReference type="GO" id="GO:0046872">
    <property type="term" value="F:metal ion binding"/>
    <property type="evidence" value="ECO:0007669"/>
    <property type="project" value="UniProtKB-KW"/>
</dbReference>
<dbReference type="EMBL" id="CP002824">
    <property type="protein sequence ID" value="AEG95442.1"/>
    <property type="molecule type" value="Genomic_DNA"/>
</dbReference>
<keyword evidence="6" id="KW-0889">Transcription antitermination</keyword>
<dbReference type="PROSITE" id="PS00629">
    <property type="entry name" value="IMP_1"/>
    <property type="match status" value="1"/>
</dbReference>
<evidence type="ECO:0000256" key="9">
    <source>
        <dbReference type="RuleBase" id="RU364068"/>
    </source>
</evidence>
<proteinExistence type="inferred from homology"/>
<evidence type="ECO:0000256" key="7">
    <source>
        <dbReference type="ARBA" id="ARBA00022842"/>
    </source>
</evidence>
<dbReference type="PANTHER" id="PTHR20854:SF4">
    <property type="entry name" value="INOSITOL-1-MONOPHOSPHATASE-RELATED"/>
    <property type="match status" value="1"/>
</dbReference>
<evidence type="ECO:0000256" key="8">
    <source>
        <dbReference type="PIRSR" id="PIRSR600760-2"/>
    </source>
</evidence>
<evidence type="ECO:0000313" key="11">
    <source>
        <dbReference type="Proteomes" id="UP000008881"/>
    </source>
</evidence>
<accession>A0A0H3FRG3</accession>
<evidence type="ECO:0000256" key="3">
    <source>
        <dbReference type="ARBA" id="ARBA00009759"/>
    </source>
</evidence>
<comment type="cofactor">
    <cofactor evidence="2 8 9">
        <name>Mg(2+)</name>
        <dbReference type="ChEBI" id="CHEBI:18420"/>
    </cofactor>
</comment>
<feature type="binding site" evidence="8">
    <location>
        <position position="77"/>
    </location>
    <ligand>
        <name>Mg(2+)</name>
        <dbReference type="ChEBI" id="CHEBI:18420"/>
        <label>1</label>
        <note>catalytic</note>
    </ligand>
</feature>
<comment type="catalytic activity">
    <reaction evidence="1 9">
        <text>a myo-inositol phosphate + H2O = myo-inositol + phosphate</text>
        <dbReference type="Rhea" id="RHEA:24056"/>
        <dbReference type="ChEBI" id="CHEBI:15377"/>
        <dbReference type="ChEBI" id="CHEBI:17268"/>
        <dbReference type="ChEBI" id="CHEBI:43474"/>
        <dbReference type="ChEBI" id="CHEBI:84139"/>
        <dbReference type="EC" id="3.1.3.25"/>
    </reaction>
</comment>
<dbReference type="GO" id="GO:0006020">
    <property type="term" value="P:inositol metabolic process"/>
    <property type="evidence" value="ECO:0007669"/>
    <property type="project" value="TreeGrafter"/>
</dbReference>
<dbReference type="KEGG" id="eae:EAE_02535"/>
<dbReference type="InterPro" id="IPR000760">
    <property type="entry name" value="Inositol_monophosphatase-like"/>
</dbReference>
<dbReference type="RefSeq" id="WP_015703373.1">
    <property type="nucleotide sequence ID" value="NC_015663.1"/>
</dbReference>
<organism evidence="10 11">
    <name type="scientific">Klebsiella aerogenes (strain ATCC 13048 / DSM 30053 / CCUG 1429 / JCM 1235 / KCTC 2190 / NBRC 13534 / NCIMB 10102 / NCTC 10006 / CDC 819-56)</name>
    <name type="common">Enterobacter aerogenes</name>
    <dbReference type="NCBI Taxonomy" id="1028307"/>
    <lineage>
        <taxon>Bacteria</taxon>
        <taxon>Pseudomonadati</taxon>
        <taxon>Pseudomonadota</taxon>
        <taxon>Gammaproteobacteria</taxon>
        <taxon>Enterobacterales</taxon>
        <taxon>Enterobacteriaceae</taxon>
        <taxon>Klebsiella/Raoultella group</taxon>
        <taxon>Klebsiella</taxon>
    </lineage>
</organism>
<evidence type="ECO:0000256" key="2">
    <source>
        <dbReference type="ARBA" id="ARBA00001946"/>
    </source>
</evidence>
<comment type="similarity">
    <text evidence="3 9">Belongs to the inositol monophosphatase superfamily.</text>
</comment>
<dbReference type="eggNOG" id="COG0483">
    <property type="taxonomic scope" value="Bacteria"/>
</dbReference>
<dbReference type="HOGENOM" id="CLU_044118_0_3_6"/>
<dbReference type="PATRIC" id="fig|1028307.3.peg.504"/>
<reference evidence="10 11" key="1">
    <citation type="journal article" date="2012" name="J. Bacteriol.">
        <title>Complete genome sequence of Enterobacter aerogenes KCTC 2190.</title>
        <authorList>
            <person name="Shin S.H."/>
            <person name="Kim S."/>
            <person name="Kim J.Y."/>
            <person name="Lee S."/>
            <person name="Um Y."/>
            <person name="Oh M.K."/>
            <person name="Kim Y.R."/>
            <person name="Lee J."/>
            <person name="Yang K.S."/>
        </authorList>
    </citation>
    <scope>NUCLEOTIDE SEQUENCE [LARGE SCALE GENOMIC DNA]</scope>
    <source>
        <strain evidence="10 11">KCTC 2190</strain>
    </source>
</reference>
<dbReference type="EC" id="3.1.3.25" evidence="9"/>
<evidence type="ECO:0000256" key="1">
    <source>
        <dbReference type="ARBA" id="ARBA00001033"/>
    </source>
</evidence>
<dbReference type="GO" id="GO:0007165">
    <property type="term" value="P:signal transduction"/>
    <property type="evidence" value="ECO:0007669"/>
    <property type="project" value="TreeGrafter"/>
</dbReference>
<feature type="binding site" evidence="8">
    <location>
        <position position="219"/>
    </location>
    <ligand>
        <name>Mg(2+)</name>
        <dbReference type="ChEBI" id="CHEBI:18420"/>
        <label>1</label>
        <note>catalytic</note>
    </ligand>
</feature>
<gene>
    <name evidence="10" type="ordered locus">EAE_02535</name>
</gene>